<keyword evidence="2" id="KW-1185">Reference proteome</keyword>
<reference evidence="1 2" key="1">
    <citation type="submission" date="2023-02" db="EMBL/GenBank/DDBJ databases">
        <title>Bacterial whole genomic sequence of Curvibacter sp. HBC61.</title>
        <authorList>
            <person name="Le V."/>
            <person name="Ko S.-R."/>
            <person name="Ahn C.-Y."/>
            <person name="Oh H.-M."/>
        </authorList>
    </citation>
    <scope>NUCLEOTIDE SEQUENCE [LARGE SCALE GENOMIC DNA]</scope>
    <source>
        <strain evidence="1 2">HBC61</strain>
    </source>
</reference>
<dbReference type="RefSeq" id="WP_273952972.1">
    <property type="nucleotide sequence ID" value="NZ_JAQSIP010000008.1"/>
</dbReference>
<name>A0ABT5N212_9BURK</name>
<proteinExistence type="predicted"/>
<dbReference type="EMBL" id="JAQSIP010000008">
    <property type="protein sequence ID" value="MDD0840185.1"/>
    <property type="molecule type" value="Genomic_DNA"/>
</dbReference>
<dbReference type="Proteomes" id="UP001528673">
    <property type="component" value="Unassembled WGS sequence"/>
</dbReference>
<organism evidence="1 2">
    <name type="scientific">Curvibacter cyanobacteriorum</name>
    <dbReference type="NCBI Taxonomy" id="3026422"/>
    <lineage>
        <taxon>Bacteria</taxon>
        <taxon>Pseudomonadati</taxon>
        <taxon>Pseudomonadota</taxon>
        <taxon>Betaproteobacteria</taxon>
        <taxon>Burkholderiales</taxon>
        <taxon>Comamonadaceae</taxon>
        <taxon>Curvibacter</taxon>
    </lineage>
</organism>
<comment type="caution">
    <text evidence="1">The sequence shown here is derived from an EMBL/GenBank/DDBJ whole genome shotgun (WGS) entry which is preliminary data.</text>
</comment>
<dbReference type="Pfam" id="PF10636">
    <property type="entry name" value="hemP"/>
    <property type="match status" value="1"/>
</dbReference>
<dbReference type="InterPro" id="IPR019600">
    <property type="entry name" value="Hemin_uptake_protein_HemP"/>
</dbReference>
<accession>A0ABT5N212</accession>
<evidence type="ECO:0000313" key="2">
    <source>
        <dbReference type="Proteomes" id="UP001528673"/>
    </source>
</evidence>
<gene>
    <name evidence="1" type="ORF">PSQ40_16490</name>
</gene>
<evidence type="ECO:0000313" key="1">
    <source>
        <dbReference type="EMBL" id="MDD0840185.1"/>
    </source>
</evidence>
<protein>
    <submittedName>
        <fullName evidence="1">Hemin uptake protein HemP</fullName>
    </submittedName>
</protein>
<sequence length="71" mass="7714">MSMHNALSLSFHDAVSTPDRITAASRPHGAEPLRELPSQALLGGQKAVEIVHNGLRYKLQATRLGKLILTK</sequence>
<dbReference type="Gene3D" id="2.10.70.10">
    <property type="entry name" value="Complement Module, domain 1"/>
    <property type="match status" value="1"/>
</dbReference>